<feature type="compositionally biased region" description="Basic and acidic residues" evidence="1">
    <location>
        <begin position="69"/>
        <end position="82"/>
    </location>
</feature>
<feature type="compositionally biased region" description="Acidic residues" evidence="1">
    <location>
        <begin position="278"/>
        <end position="288"/>
    </location>
</feature>
<feature type="region of interest" description="Disordered" evidence="1">
    <location>
        <begin position="262"/>
        <end position="314"/>
    </location>
</feature>
<accession>A0AAN8X233</accession>
<evidence type="ECO:0000313" key="3">
    <source>
        <dbReference type="EMBL" id="KAK7076545.1"/>
    </source>
</evidence>
<organism evidence="3 4">
    <name type="scientific">Halocaridina rubra</name>
    <name type="common">Hawaiian red shrimp</name>
    <dbReference type="NCBI Taxonomy" id="373956"/>
    <lineage>
        <taxon>Eukaryota</taxon>
        <taxon>Metazoa</taxon>
        <taxon>Ecdysozoa</taxon>
        <taxon>Arthropoda</taxon>
        <taxon>Crustacea</taxon>
        <taxon>Multicrustacea</taxon>
        <taxon>Malacostraca</taxon>
        <taxon>Eumalacostraca</taxon>
        <taxon>Eucarida</taxon>
        <taxon>Decapoda</taxon>
        <taxon>Pleocyemata</taxon>
        <taxon>Caridea</taxon>
        <taxon>Atyoidea</taxon>
        <taxon>Atyidae</taxon>
        <taxon>Halocaridina</taxon>
    </lineage>
</organism>
<name>A0AAN8X233_HALRR</name>
<dbReference type="Proteomes" id="UP001381693">
    <property type="component" value="Unassembled WGS sequence"/>
</dbReference>
<comment type="caution">
    <text evidence="3">The sequence shown here is derived from an EMBL/GenBank/DDBJ whole genome shotgun (WGS) entry which is preliminary data.</text>
</comment>
<feature type="signal peptide" evidence="2">
    <location>
        <begin position="1"/>
        <end position="23"/>
    </location>
</feature>
<keyword evidence="4" id="KW-1185">Reference proteome</keyword>
<feature type="region of interest" description="Disordered" evidence="1">
    <location>
        <begin position="328"/>
        <end position="370"/>
    </location>
</feature>
<keyword evidence="2" id="KW-0732">Signal</keyword>
<gene>
    <name evidence="3" type="ORF">SK128_012971</name>
</gene>
<feature type="compositionally biased region" description="Polar residues" evidence="1">
    <location>
        <begin position="294"/>
        <end position="305"/>
    </location>
</feature>
<feature type="region of interest" description="Disordered" evidence="1">
    <location>
        <begin position="55"/>
        <end position="82"/>
    </location>
</feature>
<evidence type="ECO:0000256" key="1">
    <source>
        <dbReference type="SAM" id="MobiDB-lite"/>
    </source>
</evidence>
<feature type="chain" id="PRO_5042934811" evidence="2">
    <location>
        <begin position="24"/>
        <end position="396"/>
    </location>
</feature>
<evidence type="ECO:0000256" key="2">
    <source>
        <dbReference type="SAM" id="SignalP"/>
    </source>
</evidence>
<dbReference type="AlphaFoldDB" id="A0AAN8X233"/>
<feature type="compositionally biased region" description="Pro residues" evidence="1">
    <location>
        <begin position="340"/>
        <end position="350"/>
    </location>
</feature>
<protein>
    <submittedName>
        <fullName evidence="3">Uncharacterized protein</fullName>
    </submittedName>
</protein>
<sequence>MGGTFVMWMTLLMLLCVTHVLTAATTSAVAKRTDENIQFGNQQNKPVSVLDEDVLTPGAFPSSETNAEETEKPITDLGDEENHTQTKDTIAPFEVPPPPSPPSSAAEKHLQSIAQHLTEHHRPIPLHREEMIRDLPPVALASRWRSPSHFYNPHWGRPLSPLFGNDGGEDGTFPVRRRRSANGAKRRRTDWSKLPQVSLHALRTGHRHKREVRDIRRIRRDLSDLDLDKLRREVDVVELLAMLTRPTAHHNPRFATVTYAPLAPAPPRYAPQPKLFPDYEEEEEDDDGGVGYLRQNTHQLPQSQPDDVIEPSGGRVWRRSGARAGYGLSALPGFKRSGRPLPPSPLPASPPGASSFFRENSQHPSEDDLQNGDIISLAALMGAMDPVHHRVRRVAM</sequence>
<evidence type="ECO:0000313" key="4">
    <source>
        <dbReference type="Proteomes" id="UP001381693"/>
    </source>
</evidence>
<dbReference type="EMBL" id="JAXCGZ010009627">
    <property type="protein sequence ID" value="KAK7076545.1"/>
    <property type="molecule type" value="Genomic_DNA"/>
</dbReference>
<proteinExistence type="predicted"/>
<reference evidence="3 4" key="1">
    <citation type="submission" date="2023-11" db="EMBL/GenBank/DDBJ databases">
        <title>Halocaridina rubra genome assembly.</title>
        <authorList>
            <person name="Smith C."/>
        </authorList>
    </citation>
    <scope>NUCLEOTIDE SEQUENCE [LARGE SCALE GENOMIC DNA]</scope>
    <source>
        <strain evidence="3">EP-1</strain>
        <tissue evidence="3">Whole</tissue>
    </source>
</reference>